<dbReference type="InterPro" id="IPR036036">
    <property type="entry name" value="SOCS_box-like_dom_sf"/>
</dbReference>
<evidence type="ECO:0000313" key="10">
    <source>
        <dbReference type="EMBL" id="MBC1177520.1"/>
    </source>
</evidence>
<comment type="pathway">
    <text evidence="5">Protein modification.</text>
</comment>
<feature type="compositionally biased region" description="Low complexity" evidence="7">
    <location>
        <begin position="527"/>
        <end position="542"/>
    </location>
</feature>
<organism evidence="11 12">
    <name type="scientific">Lutzomyia longipalpis</name>
    <name type="common">Sand fly</name>
    <dbReference type="NCBI Taxonomy" id="7200"/>
    <lineage>
        <taxon>Eukaryota</taxon>
        <taxon>Metazoa</taxon>
        <taxon>Ecdysozoa</taxon>
        <taxon>Arthropoda</taxon>
        <taxon>Hexapoda</taxon>
        <taxon>Insecta</taxon>
        <taxon>Pterygota</taxon>
        <taxon>Neoptera</taxon>
        <taxon>Endopterygota</taxon>
        <taxon>Diptera</taxon>
        <taxon>Nematocera</taxon>
        <taxon>Psychodoidea</taxon>
        <taxon>Psychodidae</taxon>
        <taxon>Lutzomyia</taxon>
        <taxon>Lutzomyia</taxon>
    </lineage>
</organism>
<dbReference type="Gene3D" id="1.10.750.20">
    <property type="entry name" value="SOCS box"/>
    <property type="match status" value="1"/>
</dbReference>
<dbReference type="EMBL" id="AJWK01007142">
    <property type="status" value="NOT_ANNOTATED_CDS"/>
    <property type="molecule type" value="Genomic_DNA"/>
</dbReference>
<dbReference type="InterPro" id="IPR037346">
    <property type="entry name" value="SOCS7_SOCS"/>
</dbReference>
<dbReference type="EnsemblMetazoa" id="LLOJ002175-RA">
    <property type="protein sequence ID" value="LLOJ002175-PA"/>
    <property type="gene ID" value="LLOJ002175"/>
</dbReference>
<sequence length="789" mass="87989">MDGQHDDVDLGVEQRNLHMRNSRHHVSVTSLSDDSGFSGLPHTSSSISSGDSSRVGPCKFEFELVESDGEFDSLDNCSDGGMSAENFNTLKKGPLAPIDPPPEFQDSPQTTLLRSPIIQDFANTLTEDIISEAAAACSRIQISEDSEPTYSDYYAQFDTLKKPPKSTLGDRVKVTPQIYASDTVLNTYDYTEDNIYDEPNGELLTSSTSDMEACNNHHIYRNYLLVPHRTKDTDSESPIRDCPSHSLRVPTTPCGSCYRRKTPPKASLYSPLHHTGSNLSTGNRPNSRNSLTSRLSSSHNSLSMSASKADDSSFITQAMSHDALTGREISDFYNVPIDSDVYALPIDMVRPGAAAPDIRSSAKSRNRLKYVRNNKKRRKEDKVRTAAKASKAIDKRHSVPDSCIQTESKRLLHNLYANSSDSSDATIRKPRVIPWGRMKCSETSVQLSGHSQVLAGSATTTKASSQSATVKSSTAKKASSENVLNNNNNLSGKMGKFAGHHKKPQFSIPLNLKQKFCSIFRFRKSQQKQQRSNVGVHNNNHGENWDYENQQNGTAKGESKKKIILRALPPLPGRDSAETTNTNPANEGGNVSEEETSVDDGLVKMDFTSSIEKIKQYGWYWGPISSEAAERILSNEPDGSFIVRDSSDDHYIFSLTFKLNRCVRHVRIEQDQGTFSFGSFAKFKSRTIVEFIEKAVEHSRSGRYLFFLHRRPEHGPMRVQLTNPVSRFKHVQSLQHMCRFVILKAVVRKDLIQTLPLPRRIIDYLSYKNVYSEQIESDSSTSQASNGQS</sequence>
<protein>
    <submittedName>
        <fullName evidence="10">Putative suppressor of cytokine signaling at 16d isoform b</fullName>
    </submittedName>
</protein>
<feature type="region of interest" description="Disordered" evidence="7">
    <location>
        <begin position="527"/>
        <end position="597"/>
    </location>
</feature>
<evidence type="ECO:0000256" key="1">
    <source>
        <dbReference type="ARBA" id="ARBA00022604"/>
    </source>
</evidence>
<accession>A0A1B0CCV7</accession>
<dbReference type="SMART" id="SM00969">
    <property type="entry name" value="SOCS_box"/>
    <property type="match status" value="1"/>
</dbReference>
<dbReference type="Proteomes" id="UP000092461">
    <property type="component" value="Unassembled WGS sequence"/>
</dbReference>
<dbReference type="GO" id="GO:0005942">
    <property type="term" value="C:phosphatidylinositol 3-kinase complex"/>
    <property type="evidence" value="ECO:0007669"/>
    <property type="project" value="TreeGrafter"/>
</dbReference>
<dbReference type="GO" id="GO:0009968">
    <property type="term" value="P:negative regulation of signal transduction"/>
    <property type="evidence" value="ECO:0007669"/>
    <property type="project" value="UniProtKB-KW"/>
</dbReference>
<dbReference type="EMBL" id="AJWK01007139">
    <property type="status" value="NOT_ANNOTATED_CDS"/>
    <property type="molecule type" value="Genomic_DNA"/>
</dbReference>
<evidence type="ECO:0000256" key="3">
    <source>
        <dbReference type="ARBA" id="ARBA00022786"/>
    </source>
</evidence>
<reference evidence="12" key="1">
    <citation type="submission" date="2012-05" db="EMBL/GenBank/DDBJ databases">
        <title>Whole Genome Assembly of Lutzomyia longipalpis.</title>
        <authorList>
            <person name="Richards S."/>
            <person name="Qu C."/>
            <person name="Dillon R."/>
            <person name="Worley K."/>
            <person name="Scherer S."/>
            <person name="Batterton M."/>
            <person name="Taylor A."/>
            <person name="Hawes A."/>
            <person name="Hernandez B."/>
            <person name="Kovar C."/>
            <person name="Mandapat C."/>
            <person name="Pham C."/>
            <person name="Qu C."/>
            <person name="Jing C."/>
            <person name="Bess C."/>
            <person name="Bandaranaike D."/>
            <person name="Ngo D."/>
            <person name="Ongeri F."/>
            <person name="Arias F."/>
            <person name="Lara F."/>
            <person name="Weissenberger G."/>
            <person name="Kamau G."/>
            <person name="Han H."/>
            <person name="Shen H."/>
            <person name="Dinh H."/>
            <person name="Khalil I."/>
            <person name="Jones J."/>
            <person name="Shafer J."/>
            <person name="Jayaseelan J."/>
            <person name="Quiroz J."/>
            <person name="Blankenburg K."/>
            <person name="Nguyen L."/>
            <person name="Jackson L."/>
            <person name="Francisco L."/>
            <person name="Tang L.-Y."/>
            <person name="Pu L.-L."/>
            <person name="Perales L."/>
            <person name="Lorensuhewa L."/>
            <person name="Munidasa M."/>
            <person name="Coyle M."/>
            <person name="Taylor M."/>
            <person name="Puazo M."/>
            <person name="Firestine M."/>
            <person name="Scheel M."/>
            <person name="Javaid M."/>
            <person name="Wang M."/>
            <person name="Li M."/>
            <person name="Tabassum N."/>
            <person name="Saada N."/>
            <person name="Osuji N."/>
            <person name="Aqrawi P."/>
            <person name="Fu Q."/>
            <person name="Thornton R."/>
            <person name="Raj R."/>
            <person name="Goodspeed R."/>
            <person name="Mata R."/>
            <person name="Najjar R."/>
            <person name="Gubbala S."/>
            <person name="Lee S."/>
            <person name="Denson S."/>
            <person name="Patil S."/>
            <person name="Macmil S."/>
            <person name="Qi S."/>
            <person name="Matskevitch T."/>
            <person name="Palculict T."/>
            <person name="Mathew T."/>
            <person name="Vee V."/>
            <person name="Velamala V."/>
            <person name="Korchina V."/>
            <person name="Cai W."/>
            <person name="Liu W."/>
            <person name="Dai W."/>
            <person name="Zou X."/>
            <person name="Zhu Y."/>
            <person name="Zhang Y."/>
            <person name="Wu Y.-Q."/>
            <person name="Xin Y."/>
            <person name="Nazarath L."/>
            <person name="Kovar C."/>
            <person name="Han Y."/>
            <person name="Muzny D."/>
            <person name="Gibbs R."/>
        </authorList>
    </citation>
    <scope>NUCLEOTIDE SEQUENCE [LARGE SCALE GENOMIC DNA]</scope>
    <source>
        <strain evidence="12">Jacobina</strain>
    </source>
</reference>
<dbReference type="CDD" id="cd03741">
    <property type="entry name" value="SOCS_SOCS7"/>
    <property type="match status" value="1"/>
</dbReference>
<keyword evidence="2" id="KW-0734">Signal transduction inhibitor</keyword>
<dbReference type="PROSITE" id="PS50001">
    <property type="entry name" value="SH2"/>
    <property type="match status" value="1"/>
</dbReference>
<evidence type="ECO:0000256" key="2">
    <source>
        <dbReference type="ARBA" id="ARBA00022700"/>
    </source>
</evidence>
<reference evidence="11" key="3">
    <citation type="submission" date="2020-05" db="UniProtKB">
        <authorList>
            <consortium name="EnsemblMetazoa"/>
        </authorList>
    </citation>
    <scope>IDENTIFICATION</scope>
    <source>
        <strain evidence="11">Jacobina</strain>
    </source>
</reference>
<feature type="domain" description="SH2" evidence="8">
    <location>
        <begin position="619"/>
        <end position="725"/>
    </location>
</feature>
<dbReference type="AlphaFoldDB" id="A0A1B0CCV7"/>
<evidence type="ECO:0000256" key="5">
    <source>
        <dbReference type="ARBA" id="ARBA00043952"/>
    </source>
</evidence>
<evidence type="ECO:0000256" key="4">
    <source>
        <dbReference type="ARBA" id="ARBA00022999"/>
    </source>
</evidence>
<dbReference type="InterPro" id="IPR001496">
    <property type="entry name" value="SOCS_box"/>
</dbReference>
<evidence type="ECO:0000256" key="7">
    <source>
        <dbReference type="SAM" id="MobiDB-lite"/>
    </source>
</evidence>
<dbReference type="SMART" id="SM00252">
    <property type="entry name" value="SH2"/>
    <property type="match status" value="1"/>
</dbReference>
<dbReference type="InterPro" id="IPR000980">
    <property type="entry name" value="SH2"/>
</dbReference>
<dbReference type="InterPro" id="IPR035866">
    <property type="entry name" value="SOCS7_SH2"/>
</dbReference>
<evidence type="ECO:0000256" key="6">
    <source>
        <dbReference type="PROSITE-ProRule" id="PRU00191"/>
    </source>
</evidence>
<proteinExistence type="predicted"/>
<feature type="region of interest" description="Disordered" evidence="7">
    <location>
        <begin position="265"/>
        <end position="310"/>
    </location>
</feature>
<keyword evidence="4 6" id="KW-0727">SH2 domain</keyword>
<dbReference type="Gene3D" id="3.30.505.10">
    <property type="entry name" value="SH2 domain"/>
    <property type="match status" value="1"/>
</dbReference>
<feature type="compositionally biased region" description="Basic residues" evidence="7">
    <location>
        <begin position="17"/>
        <end position="26"/>
    </location>
</feature>
<dbReference type="PROSITE" id="PS50225">
    <property type="entry name" value="SOCS"/>
    <property type="match status" value="1"/>
</dbReference>
<dbReference type="GO" id="GO:0035556">
    <property type="term" value="P:intracellular signal transduction"/>
    <property type="evidence" value="ECO:0007669"/>
    <property type="project" value="InterPro"/>
</dbReference>
<feature type="region of interest" description="Disordered" evidence="7">
    <location>
        <begin position="458"/>
        <end position="489"/>
    </location>
</feature>
<feature type="domain" description="SOCS box" evidence="9">
    <location>
        <begin position="720"/>
        <end position="771"/>
    </location>
</feature>
<evidence type="ECO:0000313" key="11">
    <source>
        <dbReference type="EnsemblMetazoa" id="LLOJ002175-PA"/>
    </source>
</evidence>
<feature type="compositionally biased region" description="Low complexity" evidence="7">
    <location>
        <begin position="283"/>
        <end position="307"/>
    </location>
</feature>
<dbReference type="GO" id="GO:0046854">
    <property type="term" value="P:phosphatidylinositol phosphate biosynthetic process"/>
    <property type="evidence" value="ECO:0007669"/>
    <property type="project" value="TreeGrafter"/>
</dbReference>
<dbReference type="PANTHER" id="PTHR10155:SF5">
    <property type="entry name" value="SUPPRESSOR OF CYTOKINE SIGNALING 7"/>
    <property type="match status" value="1"/>
</dbReference>
<dbReference type="SUPFAM" id="SSF55550">
    <property type="entry name" value="SH2 domain"/>
    <property type="match status" value="1"/>
</dbReference>
<reference evidence="10" key="2">
    <citation type="journal article" date="2020" name="BMC">
        <title>Leishmania infection induces a limited differential gene expression in the sand fly midgut.</title>
        <authorList>
            <person name="Coutinho-Abreu I.V."/>
            <person name="Serafim T.D."/>
            <person name="Meneses C."/>
            <person name="Kamhawi S."/>
            <person name="Oliveira F."/>
            <person name="Valenzuela J.G."/>
        </authorList>
    </citation>
    <scope>NUCLEOTIDE SEQUENCE</scope>
    <source>
        <strain evidence="10">Jacobina</strain>
        <tissue evidence="10">Midgut</tissue>
    </source>
</reference>
<evidence type="ECO:0000313" key="12">
    <source>
        <dbReference type="Proteomes" id="UP000092461"/>
    </source>
</evidence>
<dbReference type="SMART" id="SM00253">
    <property type="entry name" value="SOCS"/>
    <property type="match status" value="1"/>
</dbReference>
<dbReference type="VEuPathDB" id="VectorBase:LLONM1_002333"/>
<dbReference type="InterPro" id="IPR036860">
    <property type="entry name" value="SH2_dom_sf"/>
</dbReference>
<keyword evidence="1" id="KW-0341">Growth regulation</keyword>
<keyword evidence="12" id="KW-1185">Reference proteome</keyword>
<dbReference type="PANTHER" id="PTHR10155">
    <property type="entry name" value="PHOSPHATIDYLINOSITOL 3-KINASE REGULATORY SUBUNIT"/>
    <property type="match status" value="1"/>
</dbReference>
<dbReference type="CDD" id="cd10388">
    <property type="entry name" value="SH2_SOCS7"/>
    <property type="match status" value="1"/>
</dbReference>
<evidence type="ECO:0000259" key="9">
    <source>
        <dbReference type="PROSITE" id="PS50225"/>
    </source>
</evidence>
<dbReference type="EMBL" id="AJWK01007141">
    <property type="status" value="NOT_ANNOTATED_CDS"/>
    <property type="molecule type" value="Genomic_DNA"/>
</dbReference>
<dbReference type="GO" id="GO:0046935">
    <property type="term" value="F:1-phosphatidylinositol-3-kinase regulator activity"/>
    <property type="evidence" value="ECO:0007669"/>
    <property type="project" value="TreeGrafter"/>
</dbReference>
<name>A0A1B0CCV7_LUTLO</name>
<dbReference type="EMBL" id="GITU01008817">
    <property type="protein sequence ID" value="MBC1177520.1"/>
    <property type="molecule type" value="Transcribed_RNA"/>
</dbReference>
<feature type="region of interest" description="Disordered" evidence="7">
    <location>
        <begin position="15"/>
        <end position="52"/>
    </location>
</feature>
<evidence type="ECO:0000259" key="8">
    <source>
        <dbReference type="PROSITE" id="PS50001"/>
    </source>
</evidence>
<dbReference type="Pfam" id="PF07525">
    <property type="entry name" value="SOCS_box"/>
    <property type="match status" value="1"/>
</dbReference>
<dbReference type="EMBL" id="AJWK01007140">
    <property type="status" value="NOT_ANNOTATED_CDS"/>
    <property type="molecule type" value="Genomic_DNA"/>
</dbReference>
<dbReference type="FunFam" id="1.10.750.20:FF:000002">
    <property type="entry name" value="Suppressor of cytokine signaling 2"/>
    <property type="match status" value="1"/>
</dbReference>
<dbReference type="SUPFAM" id="SSF158235">
    <property type="entry name" value="SOCS box-like"/>
    <property type="match status" value="1"/>
</dbReference>
<dbReference type="Pfam" id="PF00017">
    <property type="entry name" value="SH2"/>
    <property type="match status" value="1"/>
</dbReference>
<dbReference type="VEuPathDB" id="VectorBase:LLOJ002175"/>
<keyword evidence="3" id="KW-0833">Ubl conjugation pathway</keyword>